<dbReference type="RefSeq" id="WP_379904541.1">
    <property type="nucleotide sequence ID" value="NZ_JBHULM010000011.1"/>
</dbReference>
<evidence type="ECO:0000259" key="4">
    <source>
        <dbReference type="PROSITE" id="PS51781"/>
    </source>
</evidence>
<keyword evidence="6" id="KW-1185">Reference proteome</keyword>
<feature type="transmembrane region" description="Helical" evidence="2">
    <location>
        <begin position="129"/>
        <end position="149"/>
    </location>
</feature>
<dbReference type="Pfam" id="PF13432">
    <property type="entry name" value="TPR_16"/>
    <property type="match status" value="1"/>
</dbReference>
<accession>A0ABW5K2K0</accession>
<sequence>MKHIIYIVTFLLTTLSVAQNNTLFEEGNALYNEGKFTEAIAKYESILDANKHSASLYFNLGNAHYKLNNIAPSIYYFEKALMLSPNDKEIQNNIAFARNMTVDAIDVVPEVGISKLFKNLTNTFSFNGWAYASVIAMVLFVLLSLWYYFSYSSNKKRMAFIGSSSFLFLAIVTLFFAFKKYDLDKNYKPAIVFSQEALVKSEPNLRSQESFRLHEGTKVLILDTVNNWKKIKLSDGKQGWISNDAIKALNEI</sequence>
<feature type="signal peptide" evidence="3">
    <location>
        <begin position="1"/>
        <end position="18"/>
    </location>
</feature>
<dbReference type="PROSITE" id="PS50293">
    <property type="entry name" value="TPR_REGION"/>
    <property type="match status" value="1"/>
</dbReference>
<evidence type="ECO:0000256" key="1">
    <source>
        <dbReference type="PROSITE-ProRule" id="PRU00339"/>
    </source>
</evidence>
<dbReference type="InterPro" id="IPR019734">
    <property type="entry name" value="TPR_rpt"/>
</dbReference>
<feature type="domain" description="SH3b" evidence="4">
    <location>
        <begin position="187"/>
        <end position="250"/>
    </location>
</feature>
<gene>
    <name evidence="5" type="ORF">ACFSSB_12015</name>
</gene>
<feature type="chain" id="PRO_5045969338" evidence="3">
    <location>
        <begin position="19"/>
        <end position="252"/>
    </location>
</feature>
<organism evidence="5 6">
    <name type="scientific">Lacinutrix gracilariae</name>
    <dbReference type="NCBI Taxonomy" id="1747198"/>
    <lineage>
        <taxon>Bacteria</taxon>
        <taxon>Pseudomonadati</taxon>
        <taxon>Bacteroidota</taxon>
        <taxon>Flavobacteriia</taxon>
        <taxon>Flavobacteriales</taxon>
        <taxon>Flavobacteriaceae</taxon>
        <taxon>Lacinutrix</taxon>
    </lineage>
</organism>
<dbReference type="Pfam" id="PF08239">
    <property type="entry name" value="SH3_3"/>
    <property type="match status" value="1"/>
</dbReference>
<reference evidence="6" key="1">
    <citation type="journal article" date="2019" name="Int. J. Syst. Evol. Microbiol.">
        <title>The Global Catalogue of Microorganisms (GCM) 10K type strain sequencing project: providing services to taxonomists for standard genome sequencing and annotation.</title>
        <authorList>
            <consortium name="The Broad Institute Genomics Platform"/>
            <consortium name="The Broad Institute Genome Sequencing Center for Infectious Disease"/>
            <person name="Wu L."/>
            <person name="Ma J."/>
        </authorList>
    </citation>
    <scope>NUCLEOTIDE SEQUENCE [LARGE SCALE GENOMIC DNA]</scope>
    <source>
        <strain evidence="6">KCTC 42808</strain>
    </source>
</reference>
<evidence type="ECO:0000256" key="3">
    <source>
        <dbReference type="SAM" id="SignalP"/>
    </source>
</evidence>
<keyword evidence="2" id="KW-1133">Transmembrane helix</keyword>
<evidence type="ECO:0000313" key="6">
    <source>
        <dbReference type="Proteomes" id="UP001597467"/>
    </source>
</evidence>
<dbReference type="InterPro" id="IPR011990">
    <property type="entry name" value="TPR-like_helical_dom_sf"/>
</dbReference>
<keyword evidence="3" id="KW-0732">Signal</keyword>
<dbReference type="SMART" id="SM00287">
    <property type="entry name" value="SH3b"/>
    <property type="match status" value="1"/>
</dbReference>
<keyword evidence="2" id="KW-0812">Transmembrane</keyword>
<proteinExistence type="predicted"/>
<dbReference type="InterPro" id="IPR003646">
    <property type="entry name" value="SH3-like_bac-type"/>
</dbReference>
<dbReference type="Gene3D" id="2.30.30.40">
    <property type="entry name" value="SH3 Domains"/>
    <property type="match status" value="1"/>
</dbReference>
<dbReference type="Gene3D" id="1.25.40.10">
    <property type="entry name" value="Tetratricopeptide repeat domain"/>
    <property type="match status" value="1"/>
</dbReference>
<dbReference type="PROSITE" id="PS51781">
    <property type="entry name" value="SH3B"/>
    <property type="match status" value="1"/>
</dbReference>
<comment type="caution">
    <text evidence="5">The sequence shown here is derived from an EMBL/GenBank/DDBJ whole genome shotgun (WGS) entry which is preliminary data.</text>
</comment>
<name>A0ABW5K2K0_9FLAO</name>
<dbReference type="Proteomes" id="UP001597467">
    <property type="component" value="Unassembled WGS sequence"/>
</dbReference>
<dbReference type="EMBL" id="JBHULM010000011">
    <property type="protein sequence ID" value="MFD2543047.1"/>
    <property type="molecule type" value="Genomic_DNA"/>
</dbReference>
<evidence type="ECO:0000313" key="5">
    <source>
        <dbReference type="EMBL" id="MFD2543047.1"/>
    </source>
</evidence>
<dbReference type="PROSITE" id="PS50005">
    <property type="entry name" value="TPR"/>
    <property type="match status" value="1"/>
</dbReference>
<evidence type="ECO:0000256" key="2">
    <source>
        <dbReference type="SAM" id="Phobius"/>
    </source>
</evidence>
<keyword evidence="1" id="KW-0802">TPR repeat</keyword>
<dbReference type="SUPFAM" id="SSF48452">
    <property type="entry name" value="TPR-like"/>
    <property type="match status" value="1"/>
</dbReference>
<feature type="transmembrane region" description="Helical" evidence="2">
    <location>
        <begin position="158"/>
        <end position="178"/>
    </location>
</feature>
<feature type="repeat" description="TPR" evidence="1">
    <location>
        <begin position="54"/>
        <end position="87"/>
    </location>
</feature>
<protein>
    <submittedName>
        <fullName evidence="5">Tetratricopeptide repeat protein</fullName>
    </submittedName>
</protein>
<dbReference type="SMART" id="SM00028">
    <property type="entry name" value="TPR"/>
    <property type="match status" value="2"/>
</dbReference>
<keyword evidence="2" id="KW-0472">Membrane</keyword>